<keyword evidence="5" id="KW-1185">Reference proteome</keyword>
<sequence length="183" mass="21092">MIQIKAIEKERIPELVRYVVDFRRELFPMIDHSQLPPDLACFEQTYLEDRYAAFLIATDLSGAIVGTIGMRTYDHRFKHLNYGGQLTTEVQKLYVEPSLRELGLGTLLFNSLKEEAEHKGIEMLYLHTHPFLPGAREFWTKQGFQLVCQDETPVYKTIHMDLQLKAATDAQLYLQSGATLKLT</sequence>
<dbReference type="Gene3D" id="3.40.630.30">
    <property type="match status" value="1"/>
</dbReference>
<dbReference type="PROSITE" id="PS51186">
    <property type="entry name" value="GNAT"/>
    <property type="match status" value="1"/>
</dbReference>
<dbReference type="SUPFAM" id="SSF55729">
    <property type="entry name" value="Acyl-CoA N-acyltransferases (Nat)"/>
    <property type="match status" value="1"/>
</dbReference>
<dbReference type="Pfam" id="PF00583">
    <property type="entry name" value="Acetyltransf_1"/>
    <property type="match status" value="1"/>
</dbReference>
<dbReference type="AlphaFoldDB" id="A0A1R3XTN7"/>
<dbReference type="EMBL" id="FTPP01000004">
    <property type="protein sequence ID" value="SIT94402.1"/>
    <property type="molecule type" value="Genomic_DNA"/>
</dbReference>
<dbReference type="InterPro" id="IPR050832">
    <property type="entry name" value="Bact_Acetyltransf"/>
</dbReference>
<dbReference type="InterPro" id="IPR000182">
    <property type="entry name" value="GNAT_dom"/>
</dbReference>
<evidence type="ECO:0000259" key="3">
    <source>
        <dbReference type="PROSITE" id="PS51186"/>
    </source>
</evidence>
<accession>A0A1R3XTN7</accession>
<dbReference type="STRING" id="1317125.SAMN05444128_3548"/>
<keyword evidence="2" id="KW-0012">Acyltransferase</keyword>
<dbReference type="OrthoDB" id="9789603at2"/>
<proteinExistence type="predicted"/>
<dbReference type="GO" id="GO:0016747">
    <property type="term" value="F:acyltransferase activity, transferring groups other than amino-acyl groups"/>
    <property type="evidence" value="ECO:0007669"/>
    <property type="project" value="InterPro"/>
</dbReference>
<reference evidence="5" key="1">
    <citation type="submission" date="2017-01" db="EMBL/GenBank/DDBJ databases">
        <authorList>
            <person name="Varghese N."/>
            <person name="Submissions S."/>
        </authorList>
    </citation>
    <scope>NUCLEOTIDE SEQUENCE [LARGE SCALE GENOMIC DNA]</scope>
    <source>
        <strain evidence="5">LP100</strain>
    </source>
</reference>
<feature type="domain" description="N-acetyltransferase" evidence="3">
    <location>
        <begin position="14"/>
        <end position="165"/>
    </location>
</feature>
<protein>
    <submittedName>
        <fullName evidence="4">N-acetylglutamate synthase, GNAT family</fullName>
    </submittedName>
</protein>
<dbReference type="PANTHER" id="PTHR43877:SF2">
    <property type="entry name" value="AMINOALKYLPHOSPHONATE N-ACETYLTRANSFERASE-RELATED"/>
    <property type="match status" value="1"/>
</dbReference>
<dbReference type="RefSeq" id="WP_076671626.1">
    <property type="nucleotide sequence ID" value="NZ_FTPP01000004.1"/>
</dbReference>
<dbReference type="PANTHER" id="PTHR43877">
    <property type="entry name" value="AMINOALKYLPHOSPHONATE N-ACETYLTRANSFERASE-RELATED-RELATED"/>
    <property type="match status" value="1"/>
</dbReference>
<name>A0A1R3XTN7_9BACT</name>
<evidence type="ECO:0000256" key="1">
    <source>
        <dbReference type="ARBA" id="ARBA00022679"/>
    </source>
</evidence>
<keyword evidence="1" id="KW-0808">Transferase</keyword>
<dbReference type="InterPro" id="IPR016181">
    <property type="entry name" value="Acyl_CoA_acyltransferase"/>
</dbReference>
<dbReference type="CDD" id="cd04301">
    <property type="entry name" value="NAT_SF"/>
    <property type="match status" value="1"/>
</dbReference>
<evidence type="ECO:0000256" key="2">
    <source>
        <dbReference type="ARBA" id="ARBA00023315"/>
    </source>
</evidence>
<evidence type="ECO:0000313" key="5">
    <source>
        <dbReference type="Proteomes" id="UP000187181"/>
    </source>
</evidence>
<organism evidence="4 5">
    <name type="scientific">Pontibacter indicus</name>
    <dbReference type="NCBI Taxonomy" id="1317125"/>
    <lineage>
        <taxon>Bacteria</taxon>
        <taxon>Pseudomonadati</taxon>
        <taxon>Bacteroidota</taxon>
        <taxon>Cytophagia</taxon>
        <taxon>Cytophagales</taxon>
        <taxon>Hymenobacteraceae</taxon>
        <taxon>Pontibacter</taxon>
    </lineage>
</organism>
<dbReference type="Proteomes" id="UP000187181">
    <property type="component" value="Unassembled WGS sequence"/>
</dbReference>
<gene>
    <name evidence="4" type="ORF">SAMN05444128_3548</name>
</gene>
<evidence type="ECO:0000313" key="4">
    <source>
        <dbReference type="EMBL" id="SIT94402.1"/>
    </source>
</evidence>